<proteinExistence type="predicted"/>
<dbReference type="AlphaFoldDB" id="A0A0E9WQQ6"/>
<reference evidence="1" key="2">
    <citation type="journal article" date="2015" name="Fish Shellfish Immunol.">
        <title>Early steps in the European eel (Anguilla anguilla)-Vibrio vulnificus interaction in the gills: Role of the RtxA13 toxin.</title>
        <authorList>
            <person name="Callol A."/>
            <person name="Pajuelo D."/>
            <person name="Ebbesson L."/>
            <person name="Teles M."/>
            <person name="MacKenzie S."/>
            <person name="Amaro C."/>
        </authorList>
    </citation>
    <scope>NUCLEOTIDE SEQUENCE</scope>
</reference>
<name>A0A0E9WQQ6_ANGAN</name>
<reference evidence="1" key="1">
    <citation type="submission" date="2014-11" db="EMBL/GenBank/DDBJ databases">
        <authorList>
            <person name="Amaro Gonzalez C."/>
        </authorList>
    </citation>
    <scope>NUCLEOTIDE SEQUENCE</scope>
</reference>
<protein>
    <submittedName>
        <fullName evidence="1">Uncharacterized protein</fullName>
    </submittedName>
</protein>
<sequence>MLLGLMDSSDIIGYYLFKSHIHHPVFKDLQ</sequence>
<dbReference type="EMBL" id="GBXM01016804">
    <property type="protein sequence ID" value="JAH91773.1"/>
    <property type="molecule type" value="Transcribed_RNA"/>
</dbReference>
<accession>A0A0E9WQQ6</accession>
<organism evidence="1">
    <name type="scientific">Anguilla anguilla</name>
    <name type="common">European freshwater eel</name>
    <name type="synonym">Muraena anguilla</name>
    <dbReference type="NCBI Taxonomy" id="7936"/>
    <lineage>
        <taxon>Eukaryota</taxon>
        <taxon>Metazoa</taxon>
        <taxon>Chordata</taxon>
        <taxon>Craniata</taxon>
        <taxon>Vertebrata</taxon>
        <taxon>Euteleostomi</taxon>
        <taxon>Actinopterygii</taxon>
        <taxon>Neopterygii</taxon>
        <taxon>Teleostei</taxon>
        <taxon>Anguilliformes</taxon>
        <taxon>Anguillidae</taxon>
        <taxon>Anguilla</taxon>
    </lineage>
</organism>
<evidence type="ECO:0000313" key="1">
    <source>
        <dbReference type="EMBL" id="JAH91773.1"/>
    </source>
</evidence>